<keyword evidence="2" id="KW-1185">Reference proteome</keyword>
<organism evidence="1 2">
    <name type="scientific">Colletotrichum destructivum</name>
    <dbReference type="NCBI Taxonomy" id="34406"/>
    <lineage>
        <taxon>Eukaryota</taxon>
        <taxon>Fungi</taxon>
        <taxon>Dikarya</taxon>
        <taxon>Ascomycota</taxon>
        <taxon>Pezizomycotina</taxon>
        <taxon>Sordariomycetes</taxon>
        <taxon>Hypocreomycetidae</taxon>
        <taxon>Glomerellales</taxon>
        <taxon>Glomerellaceae</taxon>
        <taxon>Colletotrichum</taxon>
        <taxon>Colletotrichum destructivum species complex</taxon>
    </lineage>
</organism>
<protein>
    <submittedName>
        <fullName evidence="1">Uncharacterized protein</fullName>
    </submittedName>
</protein>
<name>A0AAX4I4I0_9PEZI</name>
<dbReference type="KEGG" id="cdet:87939776"/>
<reference evidence="2" key="1">
    <citation type="journal article" date="2023" name="bioRxiv">
        <title>Complete genome of the Medicago anthracnose fungus, Colletotrichum destructivum, reveals a mini-chromosome-like region within a core chromosome.</title>
        <authorList>
            <person name="Lapalu N."/>
            <person name="Simon A."/>
            <person name="Lu A."/>
            <person name="Plaumann P.-L."/>
            <person name="Amselem J."/>
            <person name="Pigne S."/>
            <person name="Auger A."/>
            <person name="Koch C."/>
            <person name="Dallery J.-F."/>
            <person name="O'Connell R.J."/>
        </authorList>
    </citation>
    <scope>NUCLEOTIDE SEQUENCE [LARGE SCALE GENOMIC DNA]</scope>
    <source>
        <strain evidence="2">CBS 520.97</strain>
    </source>
</reference>
<sequence length="80" mass="8934">MPFHSREADDFGDRACTRDLDFVSFPSGLAATGGIPDCAPKSMLHHRRLSRGPVQYLSGRATWTKAIQKDKGETLLRLFQ</sequence>
<accession>A0AAX4I4I0</accession>
<proteinExistence type="predicted"/>
<dbReference type="Proteomes" id="UP001322277">
    <property type="component" value="Chromosome 2"/>
</dbReference>
<dbReference type="EMBL" id="CP137306">
    <property type="protein sequence ID" value="WQF78259.1"/>
    <property type="molecule type" value="Genomic_DNA"/>
</dbReference>
<dbReference type="AlphaFoldDB" id="A0AAX4I4I0"/>
<gene>
    <name evidence="1" type="ORF">CDEST_03273</name>
</gene>
<dbReference type="GeneID" id="87939776"/>
<dbReference type="RefSeq" id="XP_062775483.1">
    <property type="nucleotide sequence ID" value="XM_062919432.1"/>
</dbReference>
<evidence type="ECO:0000313" key="1">
    <source>
        <dbReference type="EMBL" id="WQF78259.1"/>
    </source>
</evidence>
<evidence type="ECO:0000313" key="2">
    <source>
        <dbReference type="Proteomes" id="UP001322277"/>
    </source>
</evidence>